<comment type="caution">
    <text evidence="5">The sequence shown here is derived from an EMBL/GenBank/DDBJ whole genome shotgun (WGS) entry which is preliminary data.</text>
</comment>
<keyword evidence="1" id="KW-0805">Transcription regulation</keyword>
<dbReference type="SMART" id="SM00342">
    <property type="entry name" value="HTH_ARAC"/>
    <property type="match status" value="1"/>
</dbReference>
<evidence type="ECO:0000256" key="2">
    <source>
        <dbReference type="ARBA" id="ARBA00023125"/>
    </source>
</evidence>
<dbReference type="EMBL" id="JACYGY010000001">
    <property type="protein sequence ID" value="MBE9461482.1"/>
    <property type="molecule type" value="Genomic_DNA"/>
</dbReference>
<dbReference type="InterPro" id="IPR037923">
    <property type="entry name" value="HTH-like"/>
</dbReference>
<sequence length="293" mass="34478">MSVHTPVLYHPFEIEYREMVTFPGKSYRNNYFTLIYIIDGTGIQFVNHHRFNYRKGNLFLITPQDTFSFDITNPTKFFFLSFNTSYIKLNKDQDWVQRMDFILNNASHRPGCILKNKVDKPLIASLVENIVQEQNNQQLYHSKITETIVQTIILVVARNIALKLPKNIKENTGEAVLDILHYIQENIFTPDRLKVDEICAKLGISSSYLGKYFKKQTGETLQQYIINYKLRLVEMRLLHSDMRINEIVFELSYTDESHLNRLFKKYKGINPSEFRKVQSAIQQPDKYNKTDVS</sequence>
<evidence type="ECO:0000259" key="4">
    <source>
        <dbReference type="PROSITE" id="PS01124"/>
    </source>
</evidence>
<evidence type="ECO:0000256" key="1">
    <source>
        <dbReference type="ARBA" id="ARBA00023015"/>
    </source>
</evidence>
<proteinExistence type="predicted"/>
<dbReference type="SUPFAM" id="SSF51215">
    <property type="entry name" value="Regulatory protein AraC"/>
    <property type="match status" value="1"/>
</dbReference>
<gene>
    <name evidence="5" type="ORF">IEE83_06275</name>
</gene>
<protein>
    <submittedName>
        <fullName evidence="5">Helix-turn-helix domain-containing protein</fullName>
    </submittedName>
</protein>
<reference evidence="6" key="1">
    <citation type="submission" date="2023-07" db="EMBL/GenBank/DDBJ databases">
        <title>Dyadobacter sp. nov 'subterranea' isolated from contaminted grondwater.</title>
        <authorList>
            <person name="Szabo I."/>
            <person name="Al-Omari J."/>
            <person name="Szerdahelyi S.G."/>
            <person name="Rado J."/>
        </authorList>
    </citation>
    <scope>NUCLEOTIDE SEQUENCE [LARGE SCALE GENOMIC DNA]</scope>
    <source>
        <strain evidence="6">UP-52</strain>
    </source>
</reference>
<name>A0ABR9W7N1_9BACT</name>
<feature type="domain" description="HTH araC/xylS-type" evidence="4">
    <location>
        <begin position="177"/>
        <end position="277"/>
    </location>
</feature>
<dbReference type="InterPro" id="IPR009057">
    <property type="entry name" value="Homeodomain-like_sf"/>
</dbReference>
<dbReference type="InterPro" id="IPR003313">
    <property type="entry name" value="AraC-bd"/>
</dbReference>
<dbReference type="PANTHER" id="PTHR43280">
    <property type="entry name" value="ARAC-FAMILY TRANSCRIPTIONAL REGULATOR"/>
    <property type="match status" value="1"/>
</dbReference>
<organism evidence="5 6">
    <name type="scientific">Dyadobacter subterraneus</name>
    <dbReference type="NCBI Taxonomy" id="2773304"/>
    <lineage>
        <taxon>Bacteria</taxon>
        <taxon>Pseudomonadati</taxon>
        <taxon>Bacteroidota</taxon>
        <taxon>Cytophagia</taxon>
        <taxon>Cytophagales</taxon>
        <taxon>Spirosomataceae</taxon>
        <taxon>Dyadobacter</taxon>
    </lineage>
</organism>
<dbReference type="PANTHER" id="PTHR43280:SF2">
    <property type="entry name" value="HTH-TYPE TRANSCRIPTIONAL REGULATOR EXSA"/>
    <property type="match status" value="1"/>
</dbReference>
<dbReference type="RefSeq" id="WP_194119756.1">
    <property type="nucleotide sequence ID" value="NZ_JACYGY010000001.1"/>
</dbReference>
<dbReference type="SUPFAM" id="SSF46689">
    <property type="entry name" value="Homeodomain-like"/>
    <property type="match status" value="2"/>
</dbReference>
<dbReference type="PROSITE" id="PS01124">
    <property type="entry name" value="HTH_ARAC_FAMILY_2"/>
    <property type="match status" value="1"/>
</dbReference>
<dbReference type="Proteomes" id="UP000634134">
    <property type="component" value="Unassembled WGS sequence"/>
</dbReference>
<dbReference type="Pfam" id="PF12833">
    <property type="entry name" value="HTH_18"/>
    <property type="match status" value="1"/>
</dbReference>
<keyword evidence="3" id="KW-0804">Transcription</keyword>
<dbReference type="Gene3D" id="2.60.120.280">
    <property type="entry name" value="Regulatory protein AraC"/>
    <property type="match status" value="1"/>
</dbReference>
<dbReference type="Gene3D" id="1.10.10.60">
    <property type="entry name" value="Homeodomain-like"/>
    <property type="match status" value="2"/>
</dbReference>
<evidence type="ECO:0000313" key="6">
    <source>
        <dbReference type="Proteomes" id="UP000634134"/>
    </source>
</evidence>
<keyword evidence="6" id="KW-1185">Reference proteome</keyword>
<evidence type="ECO:0000313" key="5">
    <source>
        <dbReference type="EMBL" id="MBE9461482.1"/>
    </source>
</evidence>
<keyword evidence="2" id="KW-0238">DNA-binding</keyword>
<dbReference type="InterPro" id="IPR018060">
    <property type="entry name" value="HTH_AraC"/>
</dbReference>
<evidence type="ECO:0000256" key="3">
    <source>
        <dbReference type="ARBA" id="ARBA00023163"/>
    </source>
</evidence>
<dbReference type="Pfam" id="PF02311">
    <property type="entry name" value="AraC_binding"/>
    <property type="match status" value="1"/>
</dbReference>
<accession>A0ABR9W7N1</accession>